<dbReference type="GO" id="GO:0003677">
    <property type="term" value="F:DNA binding"/>
    <property type="evidence" value="ECO:0007669"/>
    <property type="project" value="InterPro"/>
</dbReference>
<feature type="domain" description="Restriction endonuclease type IV Mrr" evidence="1">
    <location>
        <begin position="11"/>
        <end position="130"/>
    </location>
</feature>
<evidence type="ECO:0000313" key="2">
    <source>
        <dbReference type="EMBL" id="SMO73187.1"/>
    </source>
</evidence>
<dbReference type="Pfam" id="PF04471">
    <property type="entry name" value="Mrr_cat"/>
    <property type="match status" value="1"/>
</dbReference>
<evidence type="ECO:0000313" key="3">
    <source>
        <dbReference type="Proteomes" id="UP000320300"/>
    </source>
</evidence>
<dbReference type="GO" id="GO:0009307">
    <property type="term" value="P:DNA restriction-modification system"/>
    <property type="evidence" value="ECO:0007669"/>
    <property type="project" value="InterPro"/>
</dbReference>
<dbReference type="Gene3D" id="3.40.1350.10">
    <property type="match status" value="1"/>
</dbReference>
<dbReference type="RefSeq" id="WP_142528553.1">
    <property type="nucleotide sequence ID" value="NZ_CBCSJO010000006.1"/>
</dbReference>
<keyword evidence="2" id="KW-0540">Nuclease</keyword>
<dbReference type="Proteomes" id="UP000320300">
    <property type="component" value="Unassembled WGS sequence"/>
</dbReference>
<reference evidence="2 3" key="1">
    <citation type="submission" date="2017-05" db="EMBL/GenBank/DDBJ databases">
        <authorList>
            <person name="Varghese N."/>
            <person name="Submissions S."/>
        </authorList>
    </citation>
    <scope>NUCLEOTIDE SEQUENCE [LARGE SCALE GENOMIC DNA]</scope>
    <source>
        <strain evidence="2 3">DSM 19036</strain>
    </source>
</reference>
<sequence length="301" mass="35260">MVFQEQDINFDRIDWRQFEELCFDLLMKYQYHDMIWLQGSADAGRDIEALVTVVNPLLGTYVEKWFFECKFYTSGVPMVELVSKIAWAEANKVKHFVLMTNTHPTKDAWDFLKLKQQIVNFNIHVIDGKLIKSKLLAFPDIIVKYFSDDTVVWVKNLVKQWVFQDALPDIKTLSKLREVVEPSKLGKEDLVFILFAFQQSDYDEDLLPYDIEPFNFEFIWTEVSKHANTSYPIDLIEDFGSDEDWGRIISMSKGNEQLDKFVYVAQSHHDDDKQNVQILLKSYARQITVKIANGNDTMNNL</sequence>
<evidence type="ECO:0000259" key="1">
    <source>
        <dbReference type="Pfam" id="PF04471"/>
    </source>
</evidence>
<dbReference type="EMBL" id="FXTN01000006">
    <property type="protein sequence ID" value="SMO73187.1"/>
    <property type="molecule type" value="Genomic_DNA"/>
</dbReference>
<keyword evidence="2" id="KW-0255">Endonuclease</keyword>
<keyword evidence="3" id="KW-1185">Reference proteome</keyword>
<dbReference type="OrthoDB" id="789121at2"/>
<protein>
    <submittedName>
        <fullName evidence="2">Restriction endonuclease</fullName>
    </submittedName>
</protein>
<proteinExistence type="predicted"/>
<dbReference type="InterPro" id="IPR007560">
    <property type="entry name" value="Restrct_endonuc_IV_Mrr"/>
</dbReference>
<name>A0A521DN83_9SPHI</name>
<dbReference type="GO" id="GO:0004519">
    <property type="term" value="F:endonuclease activity"/>
    <property type="evidence" value="ECO:0007669"/>
    <property type="project" value="UniProtKB-KW"/>
</dbReference>
<organism evidence="2 3">
    <name type="scientific">Pedobacter westerhofensis</name>
    <dbReference type="NCBI Taxonomy" id="425512"/>
    <lineage>
        <taxon>Bacteria</taxon>
        <taxon>Pseudomonadati</taxon>
        <taxon>Bacteroidota</taxon>
        <taxon>Sphingobacteriia</taxon>
        <taxon>Sphingobacteriales</taxon>
        <taxon>Sphingobacteriaceae</taxon>
        <taxon>Pedobacter</taxon>
    </lineage>
</organism>
<dbReference type="SUPFAM" id="SSF52980">
    <property type="entry name" value="Restriction endonuclease-like"/>
    <property type="match status" value="1"/>
</dbReference>
<dbReference type="InterPro" id="IPR011335">
    <property type="entry name" value="Restrct_endonuc-II-like"/>
</dbReference>
<keyword evidence="2" id="KW-0378">Hydrolase</keyword>
<gene>
    <name evidence="2" type="ORF">SAMN06265348_10627</name>
</gene>
<dbReference type="AlphaFoldDB" id="A0A521DN83"/>
<dbReference type="InterPro" id="IPR011856">
    <property type="entry name" value="tRNA_endonuc-like_dom_sf"/>
</dbReference>
<accession>A0A521DN83</accession>